<dbReference type="SMART" id="SM00327">
    <property type="entry name" value="VWA"/>
    <property type="match status" value="1"/>
</dbReference>
<dbReference type="EMBL" id="JAJJMB010001069">
    <property type="protein sequence ID" value="KAI3959472.1"/>
    <property type="molecule type" value="Genomic_DNA"/>
</dbReference>
<dbReference type="PROSITE" id="PS50234">
    <property type="entry name" value="VWFA"/>
    <property type="match status" value="1"/>
</dbReference>
<gene>
    <name evidence="3" type="ORF">MKW98_019062</name>
</gene>
<evidence type="ECO:0000313" key="4">
    <source>
        <dbReference type="Proteomes" id="UP001202328"/>
    </source>
</evidence>
<name>A0AAD4XVH4_9MAGN</name>
<dbReference type="Gene3D" id="3.40.50.410">
    <property type="entry name" value="von Willebrand factor, type A domain"/>
    <property type="match status" value="1"/>
</dbReference>
<dbReference type="InterPro" id="IPR002035">
    <property type="entry name" value="VWF_A"/>
</dbReference>
<feature type="compositionally biased region" description="Polar residues" evidence="1">
    <location>
        <begin position="30"/>
        <end position="44"/>
    </location>
</feature>
<dbReference type="InterPro" id="IPR036465">
    <property type="entry name" value="vWFA_dom_sf"/>
</dbReference>
<dbReference type="Pfam" id="PF13768">
    <property type="entry name" value="VWA_3"/>
    <property type="match status" value="1"/>
</dbReference>
<organism evidence="3 4">
    <name type="scientific">Papaver atlanticum</name>
    <dbReference type="NCBI Taxonomy" id="357466"/>
    <lineage>
        <taxon>Eukaryota</taxon>
        <taxon>Viridiplantae</taxon>
        <taxon>Streptophyta</taxon>
        <taxon>Embryophyta</taxon>
        <taxon>Tracheophyta</taxon>
        <taxon>Spermatophyta</taxon>
        <taxon>Magnoliopsida</taxon>
        <taxon>Ranunculales</taxon>
        <taxon>Papaveraceae</taxon>
        <taxon>Papaveroideae</taxon>
        <taxon>Papaver</taxon>
    </lineage>
</organism>
<evidence type="ECO:0000259" key="2">
    <source>
        <dbReference type="PROSITE" id="PS50234"/>
    </source>
</evidence>
<dbReference type="PANTHER" id="PTHR46503">
    <property type="entry name" value="INTER-ALPHA-TRYPSIN INHIBITOR HEAVY CHAIN-LIKE PROTEIN"/>
    <property type="match status" value="1"/>
</dbReference>
<dbReference type="AlphaFoldDB" id="A0AAD4XVH4"/>
<comment type="caution">
    <text evidence="3">The sequence shown here is derived from an EMBL/GenBank/DDBJ whole genome shotgun (WGS) entry which is preliminary data.</text>
</comment>
<feature type="domain" description="VWFA" evidence="2">
    <location>
        <begin position="355"/>
        <end position="547"/>
    </location>
</feature>
<evidence type="ECO:0000256" key="1">
    <source>
        <dbReference type="SAM" id="MobiDB-lite"/>
    </source>
</evidence>
<feature type="region of interest" description="Disordered" evidence="1">
    <location>
        <begin position="27"/>
        <end position="62"/>
    </location>
</feature>
<dbReference type="Proteomes" id="UP001202328">
    <property type="component" value="Unassembled WGS sequence"/>
</dbReference>
<proteinExistence type="predicted"/>
<reference evidence="3" key="1">
    <citation type="submission" date="2022-04" db="EMBL/GenBank/DDBJ databases">
        <title>A functionally conserved STORR gene fusion in Papaver species that diverged 16.8 million years ago.</title>
        <authorList>
            <person name="Catania T."/>
        </authorList>
    </citation>
    <scope>NUCLEOTIDE SEQUENCE</scope>
    <source>
        <strain evidence="3">S-188037</strain>
    </source>
</reference>
<evidence type="ECO:0000313" key="3">
    <source>
        <dbReference type="EMBL" id="KAI3959472.1"/>
    </source>
</evidence>
<accession>A0AAD4XVH4</accession>
<feature type="compositionally biased region" description="Low complexity" evidence="1">
    <location>
        <begin position="52"/>
        <end position="62"/>
    </location>
</feature>
<dbReference type="PANTHER" id="PTHR46503:SF1">
    <property type="entry name" value="INTER-ALPHA-TRYPSIN INHIBITOR HEAVY CHAIN-LIKE PROTEIN"/>
    <property type="match status" value="1"/>
</dbReference>
<sequence>MSEEERLTRAIEQGMKLSKRIYYGKGEYNPSKNYSVVSPPQQQRVMDKKKLSPSSSSFSNSSSYSYLLPTSPMVYAVISDPSIVDNPDIPSFQPHIHGKCVPSALIPLHMKRISMEIDCFLDTAFVTVVGVWRVHCVKRNRNCFCRLIVPMTEQGSVLGVEIEVNGRQYTTQLIPVEENMDNGKLAKSHRGGFLTPEMFAITIPQVEGGSNISVKINWSQKLSFISGQFSLSIPFKFPEFVIPPGKGDSRIEKIKLNVESGAGAEVLGLKATHPLKIVRKQVGRLECSYEADVSTWSQIKFRFSYAISCATVSTSDILGGLLLHSPSKQDLDKREMFCFYLFPGNNQSKKVFRKEVVFLIDISGSMQGRPLQSVKDAMLAALRKLNREDSFSLIAFNGETFLFSSTLQLATTDTIEKATEWMQTNFVAAGGTNILQPLSQAMEMLSNVFDSDSIPHIFLITDGSVENEKHICELIRNQVTTKGSRFPRISTFGIGMHCNHYFLQMLALISKGHYGVALHPDLTESQFQRLYNTASSTVLANIVVSELDHLDAIEVYPRYIPDLSSGNPLIVSGRYKGEFPDSLKVSGFSSDMSNFTINLKAQRAKGISLDKVVAKKQIDLLTAQAWLSQSKELEEKVAQISIQSCVPSEYTRMILCQTEKEIRAFESVGLQEVHKVNLDKLVDSEGHKIILLRSLGYGFGSIKATEENVFQRFGDPLFPDSASDPITKAASTFCAKYCDCCCCMCLIRACSHVNNQCAVVLSQFITALTCFGCLECCVDLCCDF</sequence>
<keyword evidence="4" id="KW-1185">Reference proteome</keyword>
<protein>
    <recommendedName>
        <fullName evidence="2">VWFA domain-containing protein</fullName>
    </recommendedName>
</protein>
<dbReference type="SUPFAM" id="SSF53300">
    <property type="entry name" value="vWA-like"/>
    <property type="match status" value="1"/>
</dbReference>